<dbReference type="InterPro" id="IPR051393">
    <property type="entry name" value="ABC_transporter_permease"/>
</dbReference>
<evidence type="ECO:0000256" key="1">
    <source>
        <dbReference type="ARBA" id="ARBA00004651"/>
    </source>
</evidence>
<dbReference type="PANTHER" id="PTHR30193:SF37">
    <property type="entry name" value="INNER MEMBRANE ABC TRANSPORTER PERMEASE PROTEIN YCJO"/>
    <property type="match status" value="1"/>
</dbReference>
<feature type="transmembrane region" description="Helical" evidence="7">
    <location>
        <begin position="213"/>
        <end position="238"/>
    </location>
</feature>
<comment type="similarity">
    <text evidence="7">Belongs to the binding-protein-dependent transport system permease family.</text>
</comment>
<evidence type="ECO:0000256" key="6">
    <source>
        <dbReference type="ARBA" id="ARBA00023136"/>
    </source>
</evidence>
<dbReference type="InterPro" id="IPR000515">
    <property type="entry name" value="MetI-like"/>
</dbReference>
<feature type="transmembrane region" description="Helical" evidence="7">
    <location>
        <begin position="276"/>
        <end position="296"/>
    </location>
</feature>
<keyword evidence="10" id="KW-1185">Reference proteome</keyword>
<accession>A0ABU5CSS0</accession>
<organism evidence="9 10">
    <name type="scientific">Paracerasibacillus soli</name>
    <dbReference type="NCBI Taxonomy" id="480284"/>
    <lineage>
        <taxon>Bacteria</taxon>
        <taxon>Bacillati</taxon>
        <taxon>Bacillota</taxon>
        <taxon>Bacilli</taxon>
        <taxon>Bacillales</taxon>
        <taxon>Bacillaceae</taxon>
        <taxon>Paracerasibacillus</taxon>
    </lineage>
</organism>
<evidence type="ECO:0000256" key="7">
    <source>
        <dbReference type="RuleBase" id="RU363032"/>
    </source>
</evidence>
<evidence type="ECO:0000256" key="2">
    <source>
        <dbReference type="ARBA" id="ARBA00022448"/>
    </source>
</evidence>
<keyword evidence="6 7" id="KW-0472">Membrane</keyword>
<dbReference type="EMBL" id="JAWDIQ010000002">
    <property type="protein sequence ID" value="MDY0409423.1"/>
    <property type="molecule type" value="Genomic_DNA"/>
</dbReference>
<evidence type="ECO:0000313" key="9">
    <source>
        <dbReference type="EMBL" id="MDY0409423.1"/>
    </source>
</evidence>
<dbReference type="Proteomes" id="UP001275315">
    <property type="component" value="Unassembled WGS sequence"/>
</dbReference>
<dbReference type="Pfam" id="PF00528">
    <property type="entry name" value="BPD_transp_1"/>
    <property type="match status" value="1"/>
</dbReference>
<comment type="subcellular location">
    <subcellularLocation>
        <location evidence="1 7">Cell membrane</location>
        <topology evidence="1 7">Multi-pass membrane protein</topology>
    </subcellularLocation>
</comment>
<keyword evidence="3" id="KW-1003">Cell membrane</keyword>
<feature type="transmembrane region" description="Helical" evidence="7">
    <location>
        <begin position="122"/>
        <end position="143"/>
    </location>
</feature>
<name>A0ABU5CSS0_9BACI</name>
<feature type="transmembrane region" description="Helical" evidence="7">
    <location>
        <begin position="170"/>
        <end position="192"/>
    </location>
</feature>
<proteinExistence type="inferred from homology"/>
<dbReference type="SUPFAM" id="SSF160964">
    <property type="entry name" value="MalF N-terminal region-like"/>
    <property type="match status" value="1"/>
</dbReference>
<feature type="domain" description="ABC transmembrane type-1" evidence="8">
    <location>
        <begin position="85"/>
        <end position="297"/>
    </location>
</feature>
<evidence type="ECO:0000313" key="10">
    <source>
        <dbReference type="Proteomes" id="UP001275315"/>
    </source>
</evidence>
<evidence type="ECO:0000259" key="8">
    <source>
        <dbReference type="PROSITE" id="PS50928"/>
    </source>
</evidence>
<feature type="transmembrane region" description="Helical" evidence="7">
    <location>
        <begin position="89"/>
        <end position="110"/>
    </location>
</feature>
<keyword evidence="2 7" id="KW-0813">Transport</keyword>
<keyword evidence="4 7" id="KW-0812">Transmembrane</keyword>
<dbReference type="RefSeq" id="WP_320380215.1">
    <property type="nucleotide sequence ID" value="NZ_JAWDIQ010000002.1"/>
</dbReference>
<protein>
    <submittedName>
        <fullName evidence="9">Sugar ABC transporter permease</fullName>
    </submittedName>
</protein>
<dbReference type="CDD" id="cd06261">
    <property type="entry name" value="TM_PBP2"/>
    <property type="match status" value="1"/>
</dbReference>
<dbReference type="SUPFAM" id="SSF161098">
    <property type="entry name" value="MetI-like"/>
    <property type="match status" value="1"/>
</dbReference>
<sequence>MGKDMLLGDPRKIKSHKQRERKLFGIGMLYLFPALILLGVFLFYPMFKTLYFSFFEVSGGGKVGEFVGWGHYKELMQSSDFKKSMKGTLLFVLYTVPVEIILALFLAVIASEKLKGIGFFRTIFASTLGVSVAAGATIFLFLFHPSLGVLNNILDMFGIDAVDWLTSSKWALPSIAATTVWMHLGINFIILLGGIQNVQRELYESADIDGAGYFAKLFKITIPLISPVLFFVTIIAIIGSFQTFGQIDILTGGGPAGSTNIIVYSIYQQAFSYGNFGFASAQAIILFVIILIVTIVQFRVGERGCIINDEENIDLYVTTHFSTCTLLPVSLRDFS</sequence>
<evidence type="ECO:0000256" key="3">
    <source>
        <dbReference type="ARBA" id="ARBA00022475"/>
    </source>
</evidence>
<dbReference type="InterPro" id="IPR035906">
    <property type="entry name" value="MetI-like_sf"/>
</dbReference>
<dbReference type="PROSITE" id="PS50928">
    <property type="entry name" value="ABC_TM1"/>
    <property type="match status" value="1"/>
</dbReference>
<evidence type="ECO:0000256" key="4">
    <source>
        <dbReference type="ARBA" id="ARBA00022692"/>
    </source>
</evidence>
<reference evidence="9 10" key="1">
    <citation type="submission" date="2023-10" db="EMBL/GenBank/DDBJ databases">
        <title>Virgibacillus soli CC-YMP-6 genome.</title>
        <authorList>
            <person name="Miliotis G."/>
            <person name="Sengupta P."/>
            <person name="Hameed A."/>
            <person name="Chuvochina M."/>
            <person name="Mcdonagh F."/>
            <person name="Simpson A.C."/>
            <person name="Singh N.K."/>
            <person name="Rekha P.D."/>
            <person name="Raman K."/>
            <person name="Hugenholtz P."/>
            <person name="Venkateswaran K."/>
        </authorList>
    </citation>
    <scope>NUCLEOTIDE SEQUENCE [LARGE SCALE GENOMIC DNA]</scope>
    <source>
        <strain evidence="9 10">CC-YMP-6</strain>
    </source>
</reference>
<dbReference type="Gene3D" id="1.10.3720.10">
    <property type="entry name" value="MetI-like"/>
    <property type="match status" value="1"/>
</dbReference>
<feature type="transmembrane region" description="Helical" evidence="7">
    <location>
        <begin position="21"/>
        <end position="44"/>
    </location>
</feature>
<gene>
    <name evidence="9" type="ORF">RWD45_13610</name>
</gene>
<evidence type="ECO:0000256" key="5">
    <source>
        <dbReference type="ARBA" id="ARBA00022989"/>
    </source>
</evidence>
<keyword evidence="5 7" id="KW-1133">Transmembrane helix</keyword>
<comment type="caution">
    <text evidence="9">The sequence shown here is derived from an EMBL/GenBank/DDBJ whole genome shotgun (WGS) entry which is preliminary data.</text>
</comment>
<dbReference type="PANTHER" id="PTHR30193">
    <property type="entry name" value="ABC TRANSPORTER PERMEASE PROTEIN"/>
    <property type="match status" value="1"/>
</dbReference>